<feature type="transmembrane region" description="Helical" evidence="6">
    <location>
        <begin position="361"/>
        <end position="382"/>
    </location>
</feature>
<keyword evidence="9" id="KW-1185">Reference proteome</keyword>
<dbReference type="eggNOG" id="ENOG5032T54">
    <property type="taxonomic scope" value="Bacteria"/>
</dbReference>
<evidence type="ECO:0000313" key="8">
    <source>
        <dbReference type="EMBL" id="EFW04602.1"/>
    </source>
</evidence>
<evidence type="ECO:0000256" key="6">
    <source>
        <dbReference type="SAM" id="Phobius"/>
    </source>
</evidence>
<accession>E7GBN2</accession>
<dbReference type="EMBL" id="ADKX01000035">
    <property type="protein sequence ID" value="EFW04602.1"/>
    <property type="molecule type" value="Genomic_DNA"/>
</dbReference>
<keyword evidence="3 6" id="KW-0812">Transmembrane</keyword>
<keyword evidence="4 6" id="KW-1133">Transmembrane helix</keyword>
<dbReference type="Pfam" id="PF02687">
    <property type="entry name" value="FtsX"/>
    <property type="match status" value="1"/>
</dbReference>
<dbReference type="OrthoDB" id="1644640at2"/>
<feature type="transmembrane region" description="Helical" evidence="6">
    <location>
        <begin position="16"/>
        <end position="37"/>
    </location>
</feature>
<comment type="caution">
    <text evidence="8">The sequence shown here is derived from an EMBL/GenBank/DDBJ whole genome shotgun (WGS) entry which is preliminary data.</text>
</comment>
<evidence type="ECO:0000256" key="5">
    <source>
        <dbReference type="ARBA" id="ARBA00023136"/>
    </source>
</evidence>
<feature type="transmembrane region" description="Helical" evidence="6">
    <location>
        <begin position="394"/>
        <end position="420"/>
    </location>
</feature>
<dbReference type="GeneID" id="78230117"/>
<keyword evidence="5 6" id="KW-0472">Membrane</keyword>
<feature type="domain" description="ABC3 transporter permease C-terminal" evidence="7">
    <location>
        <begin position="56"/>
        <end position="166"/>
    </location>
</feature>
<feature type="transmembrane region" description="Helical" evidence="6">
    <location>
        <begin position="146"/>
        <end position="165"/>
    </location>
</feature>
<protein>
    <recommendedName>
        <fullName evidence="7">ABC3 transporter permease C-terminal domain-containing protein</fullName>
    </recommendedName>
</protein>
<feature type="transmembrane region" description="Helical" evidence="6">
    <location>
        <begin position="96"/>
        <end position="126"/>
    </location>
</feature>
<keyword evidence="2" id="KW-1003">Cell membrane</keyword>
<organism evidence="8 9">
    <name type="scientific">Coprobacillus cateniformis</name>
    <dbReference type="NCBI Taxonomy" id="100884"/>
    <lineage>
        <taxon>Bacteria</taxon>
        <taxon>Bacillati</taxon>
        <taxon>Bacillota</taxon>
        <taxon>Erysipelotrichia</taxon>
        <taxon>Erysipelotrichales</taxon>
        <taxon>Coprobacillaceae</taxon>
        <taxon>Coprobacillus</taxon>
    </lineage>
</organism>
<dbReference type="Proteomes" id="UP000003157">
    <property type="component" value="Unassembled WGS sequence"/>
</dbReference>
<gene>
    <name evidence="8" type="ORF">HMPREF9488_02173</name>
</gene>
<name>E7GBN2_9FIRM</name>
<evidence type="ECO:0000259" key="7">
    <source>
        <dbReference type="Pfam" id="PF02687"/>
    </source>
</evidence>
<evidence type="ECO:0000313" key="9">
    <source>
        <dbReference type="Proteomes" id="UP000003157"/>
    </source>
</evidence>
<dbReference type="RefSeq" id="WP_008789273.1">
    <property type="nucleotide sequence ID" value="NZ_AKCB01000001.1"/>
</dbReference>
<reference evidence="8 9" key="1">
    <citation type="submission" date="2010-12" db="EMBL/GenBank/DDBJ databases">
        <title>The Genome Sequence of Coprobacillus sp. strain 29_1.</title>
        <authorList>
            <consortium name="The Broad Institute Genome Sequencing Platform"/>
            <person name="Earl A."/>
            <person name="Ward D."/>
            <person name="Feldgarden M."/>
            <person name="Gevers D."/>
            <person name="Daigneault M."/>
            <person name="Sibley C.D."/>
            <person name="White A."/>
            <person name="Strauss J."/>
            <person name="Allen-Vercoe E."/>
            <person name="Young S.K."/>
            <person name="Zeng Q."/>
            <person name="Gargeya S."/>
            <person name="Fitzgerald M."/>
            <person name="Haas B."/>
            <person name="Abouelleil A."/>
            <person name="Alvarado L."/>
            <person name="Arachchi H.M."/>
            <person name="Berlin A."/>
            <person name="Brown A."/>
            <person name="Chapman S.B."/>
            <person name="Chen Z."/>
            <person name="Dunbar C."/>
            <person name="Freedman E."/>
            <person name="Gearin G."/>
            <person name="Gellesch M."/>
            <person name="Goldberg J."/>
            <person name="Griggs A."/>
            <person name="Gujja S."/>
            <person name="Heilman E."/>
            <person name="Heiman D."/>
            <person name="Howarth C."/>
            <person name="Larson L."/>
            <person name="Lui A."/>
            <person name="MacDonald P.J.P."/>
            <person name="Mehta T."/>
            <person name="Montmayeur A."/>
            <person name="Murphy C."/>
            <person name="Neiman D."/>
            <person name="Pearson M."/>
            <person name="Priest M."/>
            <person name="Roberts A."/>
            <person name="Saif S."/>
            <person name="Shea T."/>
            <person name="Shenoy N."/>
            <person name="Sisk P."/>
            <person name="Stolte C."/>
            <person name="Sykes S."/>
            <person name="White J."/>
            <person name="Yandava C."/>
            <person name="Nusbaum C."/>
            <person name="Birren B."/>
        </authorList>
    </citation>
    <scope>NUCLEOTIDE SEQUENCE [LARGE SCALE GENOMIC DNA]</scope>
    <source>
        <strain evidence="8 9">29_1</strain>
    </source>
</reference>
<evidence type="ECO:0000256" key="2">
    <source>
        <dbReference type="ARBA" id="ARBA00022475"/>
    </source>
</evidence>
<feature type="transmembrane region" description="Helical" evidence="6">
    <location>
        <begin position="281"/>
        <end position="305"/>
    </location>
</feature>
<feature type="transmembrane region" description="Helical" evidence="6">
    <location>
        <begin position="204"/>
        <end position="222"/>
    </location>
</feature>
<evidence type="ECO:0000256" key="1">
    <source>
        <dbReference type="ARBA" id="ARBA00004651"/>
    </source>
</evidence>
<feature type="transmembrane region" description="Helical" evidence="6">
    <location>
        <begin position="234"/>
        <end position="260"/>
    </location>
</feature>
<dbReference type="InterPro" id="IPR003838">
    <property type="entry name" value="ABC3_permease_C"/>
</dbReference>
<feature type="transmembrane region" description="Helical" evidence="6">
    <location>
        <begin position="311"/>
        <end position="335"/>
    </location>
</feature>
<comment type="subcellular location">
    <subcellularLocation>
        <location evidence="1">Cell membrane</location>
        <topology evidence="1">Multi-pass membrane protein</topology>
    </subcellularLocation>
</comment>
<sequence>MLTFIRKVYHNRKKEYHLLLIILIFLSAFEFSFLAMYDAFTHFEFPIETRASLNAIPALPAFIAFILSAFVTKYFIINKKQEFSILLLSGRSPKDLFTYLMIQFGGLTAIAFLIGIALGNGIMYIINYTLSGTSSVQMNYQVPTVILYNFCFVIFTLLVILAISAHQFVRLDTDLAKYVSHKSVLAKPPYKPQMSAIHKKKTPIFSIIISCFIVFLTVQSLFQLMNSDLSFQNLLMSFVYALAGIILIVNTTIPLIYDLMHNSILLKHPILMNGLSHFSEFSRVMATLMNLNVCIIPIIIFLLFFSSYNPVVAAIVFPCFLMTIIMIGLCFLLRFTIYDHEQRMPLATYYAIGYSPQKLKLILIIKNLLFLILVIIIPFLFLGELLYKSYLENLLSISTIIGIAVSYFCIYMAIMIYIFIKERITLKEVTNNVKYLNRGQ</sequence>
<dbReference type="AlphaFoldDB" id="E7GBN2"/>
<dbReference type="GO" id="GO:0005886">
    <property type="term" value="C:plasma membrane"/>
    <property type="evidence" value="ECO:0007669"/>
    <property type="project" value="UniProtKB-SubCell"/>
</dbReference>
<evidence type="ECO:0000256" key="3">
    <source>
        <dbReference type="ARBA" id="ARBA00022692"/>
    </source>
</evidence>
<feature type="transmembrane region" description="Helical" evidence="6">
    <location>
        <begin position="57"/>
        <end position="76"/>
    </location>
</feature>
<dbReference type="HOGENOM" id="CLU_616373_0_0_9"/>
<evidence type="ECO:0000256" key="4">
    <source>
        <dbReference type="ARBA" id="ARBA00022989"/>
    </source>
</evidence>
<proteinExistence type="predicted"/>